<dbReference type="InterPro" id="IPR037522">
    <property type="entry name" value="HD_GYP_dom"/>
</dbReference>
<feature type="transmembrane region" description="Helical" evidence="1">
    <location>
        <begin position="45"/>
        <end position="65"/>
    </location>
</feature>
<sequence length="311" mass="35809">MNTVFTIDFILFSLSTVIMILNLIKSLPLYNLIIISLNNNEKKSLFYYKLHVAMIVLFIIGHLFMSIKSLYDLHSNVTSISVIFLLGSIFVFIGINIKKILLTTINKTYLQTIKALANAIDTRDHYTKSHSEHVANLSLLIYNNLPNYLYNNSKKDFIFYAGLLHDIGKLGVPKDILNKPGALTDEEMKIIKMHPLNSKNIVDSIDGLKPISKWILYHHERVDGNGYFKIKDGDIPLESKIICVADVYSALVTKRPYNSPKLYEDALKLMKKMCNKHLDDFIFDIFRNIPKDEVENCLPEKFLQENLIHRL</sequence>
<comment type="caution">
    <text evidence="3">The sequence shown here is derived from an EMBL/GenBank/DDBJ whole genome shotgun (WGS) entry which is preliminary data.</text>
</comment>
<organism evidence="3 4">
    <name type="scientific">Clostridium oceanicum</name>
    <dbReference type="NCBI Taxonomy" id="1543"/>
    <lineage>
        <taxon>Bacteria</taxon>
        <taxon>Bacillati</taxon>
        <taxon>Bacillota</taxon>
        <taxon>Clostridia</taxon>
        <taxon>Eubacteriales</taxon>
        <taxon>Clostridiaceae</taxon>
        <taxon>Clostridium</taxon>
    </lineage>
</organism>
<dbReference type="InterPro" id="IPR003607">
    <property type="entry name" value="HD/PDEase_dom"/>
</dbReference>
<evidence type="ECO:0000256" key="1">
    <source>
        <dbReference type="SAM" id="Phobius"/>
    </source>
</evidence>
<evidence type="ECO:0000313" key="4">
    <source>
        <dbReference type="Proteomes" id="UP001501510"/>
    </source>
</evidence>
<accession>A0ABN1JCM8</accession>
<evidence type="ECO:0000313" key="3">
    <source>
        <dbReference type="EMBL" id="GAA0736006.1"/>
    </source>
</evidence>
<reference evidence="3 4" key="1">
    <citation type="journal article" date="2019" name="Int. J. Syst. Evol. Microbiol.">
        <title>The Global Catalogue of Microorganisms (GCM) 10K type strain sequencing project: providing services to taxonomists for standard genome sequencing and annotation.</title>
        <authorList>
            <consortium name="The Broad Institute Genomics Platform"/>
            <consortium name="The Broad Institute Genome Sequencing Center for Infectious Disease"/>
            <person name="Wu L."/>
            <person name="Ma J."/>
        </authorList>
    </citation>
    <scope>NUCLEOTIDE SEQUENCE [LARGE SCALE GENOMIC DNA]</scope>
    <source>
        <strain evidence="3 4">JCM 1407</strain>
    </source>
</reference>
<keyword evidence="4" id="KW-1185">Reference proteome</keyword>
<dbReference type="PROSITE" id="PS51832">
    <property type="entry name" value="HD_GYP"/>
    <property type="match status" value="1"/>
</dbReference>
<evidence type="ECO:0000259" key="2">
    <source>
        <dbReference type="PROSITE" id="PS51832"/>
    </source>
</evidence>
<dbReference type="Pfam" id="PF13487">
    <property type="entry name" value="HD_5"/>
    <property type="match status" value="1"/>
</dbReference>
<dbReference type="SMART" id="SM00471">
    <property type="entry name" value="HDc"/>
    <property type="match status" value="1"/>
</dbReference>
<name>A0ABN1JCM8_9CLOT</name>
<dbReference type="Gene3D" id="1.10.3210.10">
    <property type="entry name" value="Hypothetical protein af1432"/>
    <property type="match status" value="1"/>
</dbReference>
<gene>
    <name evidence="3" type="ORF">GCM10008906_10480</name>
</gene>
<feature type="domain" description="HD-GYP" evidence="2">
    <location>
        <begin position="105"/>
        <end position="302"/>
    </location>
</feature>
<dbReference type="RefSeq" id="WP_343759547.1">
    <property type="nucleotide sequence ID" value="NZ_BAAACG010000006.1"/>
</dbReference>
<dbReference type="PANTHER" id="PTHR43155">
    <property type="entry name" value="CYCLIC DI-GMP PHOSPHODIESTERASE PA4108-RELATED"/>
    <property type="match status" value="1"/>
</dbReference>
<keyword evidence="1" id="KW-0472">Membrane</keyword>
<dbReference type="EMBL" id="BAAACG010000006">
    <property type="protein sequence ID" value="GAA0736006.1"/>
    <property type="molecule type" value="Genomic_DNA"/>
</dbReference>
<proteinExistence type="predicted"/>
<keyword evidence="1" id="KW-0812">Transmembrane</keyword>
<keyword evidence="1" id="KW-1133">Transmembrane helix</keyword>
<dbReference type="SUPFAM" id="SSF109604">
    <property type="entry name" value="HD-domain/PDEase-like"/>
    <property type="match status" value="1"/>
</dbReference>
<dbReference type="CDD" id="cd00077">
    <property type="entry name" value="HDc"/>
    <property type="match status" value="1"/>
</dbReference>
<feature type="transmembrane region" description="Helical" evidence="1">
    <location>
        <begin position="6"/>
        <end position="24"/>
    </location>
</feature>
<feature type="transmembrane region" description="Helical" evidence="1">
    <location>
        <begin position="77"/>
        <end position="97"/>
    </location>
</feature>
<protein>
    <recommendedName>
        <fullName evidence="2">HD-GYP domain-containing protein</fullName>
    </recommendedName>
</protein>
<dbReference type="Proteomes" id="UP001501510">
    <property type="component" value="Unassembled WGS sequence"/>
</dbReference>